<proteinExistence type="predicted"/>
<evidence type="ECO:0000313" key="1">
    <source>
        <dbReference type="EMBL" id="CCI52647.1"/>
    </source>
</evidence>
<sequence>MYVYRRPYGSDGPWVQVGWTCWSVLLPGSNTPTMAMIEAAFHRTPFADPEVSIQPVGGRTLIRLDNWFAMKWSESGYEPEEIDTLNPADWFSLRVRIKPIFESVTYDFGDGTSQGPTTSLGGVYPSGDIVKAYEAAGTYGVRATTVLKGEVSLNGSEWIAIPGQADLTGPTTDLEVVTAKNSLYLAGN</sequence>
<dbReference type="Proteomes" id="UP000035720">
    <property type="component" value="Unassembled WGS sequence"/>
</dbReference>
<reference evidence="1 2" key="1">
    <citation type="journal article" date="2013" name="ISME J.">
        <title>A metabolic model for members of the genus Tetrasphaera involved in enhanced biological phosphorus removal.</title>
        <authorList>
            <person name="Kristiansen R."/>
            <person name="Nguyen H.T.T."/>
            <person name="Saunders A.M."/>
            <person name="Nielsen J.L."/>
            <person name="Wimmer R."/>
            <person name="Le V.Q."/>
            <person name="McIlroy S.J."/>
            <person name="Petrovski S."/>
            <person name="Seviour R.J."/>
            <person name="Calteau A."/>
            <person name="Nielsen K.L."/>
            <person name="Nielsen P.H."/>
        </authorList>
    </citation>
    <scope>NUCLEOTIDE SEQUENCE [LARGE SCALE GENOMIC DNA]</scope>
    <source>
        <strain evidence="1 2">Ben 74</strain>
    </source>
</reference>
<protein>
    <recommendedName>
        <fullName evidence="3">PKD domain-containing protein</fullName>
    </recommendedName>
</protein>
<accession>A0A077MCR2</accession>
<dbReference type="EMBL" id="CAJC01000103">
    <property type="protein sequence ID" value="CCI52647.1"/>
    <property type="molecule type" value="Genomic_DNA"/>
</dbReference>
<comment type="caution">
    <text evidence="1">The sequence shown here is derived from an EMBL/GenBank/DDBJ whole genome shotgun (WGS) entry which is preliminary data.</text>
</comment>
<evidence type="ECO:0000313" key="2">
    <source>
        <dbReference type="Proteomes" id="UP000035720"/>
    </source>
</evidence>
<evidence type="ECO:0008006" key="3">
    <source>
        <dbReference type="Google" id="ProtNLM"/>
    </source>
</evidence>
<dbReference type="AlphaFoldDB" id="A0A077MCR2"/>
<gene>
    <name evidence="1" type="ORF">BN13_1910005</name>
</gene>
<dbReference type="STRING" id="1193518.BN13_1910005"/>
<name>A0A077MCR2_9MICO</name>
<keyword evidence="2" id="KW-1185">Reference proteome</keyword>
<organism evidence="1 2">
    <name type="scientific">Nostocoides jenkinsii Ben 74</name>
    <dbReference type="NCBI Taxonomy" id="1193518"/>
    <lineage>
        <taxon>Bacteria</taxon>
        <taxon>Bacillati</taxon>
        <taxon>Actinomycetota</taxon>
        <taxon>Actinomycetes</taxon>
        <taxon>Micrococcales</taxon>
        <taxon>Intrasporangiaceae</taxon>
        <taxon>Nostocoides</taxon>
    </lineage>
</organism>